<dbReference type="Proteomes" id="UP000198727">
    <property type="component" value="Unassembled WGS sequence"/>
</dbReference>
<keyword evidence="1" id="KW-0812">Transmembrane</keyword>
<dbReference type="AlphaFoldDB" id="A0A1I5XUW8"/>
<gene>
    <name evidence="2" type="ORF">SAMN05421810_106264</name>
</gene>
<name>A0A1I5XUW8_9PSEU</name>
<feature type="transmembrane region" description="Helical" evidence="1">
    <location>
        <begin position="12"/>
        <end position="38"/>
    </location>
</feature>
<keyword evidence="3" id="KW-1185">Reference proteome</keyword>
<sequence length="127" mass="13339">MSVEVRRVPVEVKVVVALLVGVALVYLALAGVMVASTAADARTLLMPATGLLLGGLVAGGIMLRNAFARMAGFVVVVLFAVLHAFFLLAAALLWVKLFSLLAAAGYVYAGVLLNSRPLRRYVLGDRA</sequence>
<keyword evidence="1" id="KW-0472">Membrane</keyword>
<evidence type="ECO:0000256" key="1">
    <source>
        <dbReference type="SAM" id="Phobius"/>
    </source>
</evidence>
<evidence type="ECO:0000313" key="3">
    <source>
        <dbReference type="Proteomes" id="UP000198727"/>
    </source>
</evidence>
<proteinExistence type="predicted"/>
<evidence type="ECO:0000313" key="2">
    <source>
        <dbReference type="EMBL" id="SFQ35666.1"/>
    </source>
</evidence>
<keyword evidence="1" id="KW-1133">Transmembrane helix</keyword>
<dbReference type="EMBL" id="FOWW01000006">
    <property type="protein sequence ID" value="SFQ35666.1"/>
    <property type="molecule type" value="Genomic_DNA"/>
</dbReference>
<reference evidence="3" key="1">
    <citation type="submission" date="2016-10" db="EMBL/GenBank/DDBJ databases">
        <authorList>
            <person name="Varghese N."/>
            <person name="Submissions S."/>
        </authorList>
    </citation>
    <scope>NUCLEOTIDE SEQUENCE [LARGE SCALE GENOMIC DNA]</scope>
    <source>
        <strain evidence="3">CGMCC 4.5579</strain>
    </source>
</reference>
<feature type="transmembrane region" description="Helical" evidence="1">
    <location>
        <begin position="97"/>
        <end position="113"/>
    </location>
</feature>
<dbReference type="STRING" id="587909.SAMN05421810_106264"/>
<feature type="transmembrane region" description="Helical" evidence="1">
    <location>
        <begin position="44"/>
        <end position="63"/>
    </location>
</feature>
<feature type="transmembrane region" description="Helical" evidence="1">
    <location>
        <begin position="70"/>
        <end position="91"/>
    </location>
</feature>
<accession>A0A1I5XUW8</accession>
<protein>
    <submittedName>
        <fullName evidence="2">Uncharacterized protein</fullName>
    </submittedName>
</protein>
<dbReference type="RefSeq" id="WP_092531835.1">
    <property type="nucleotide sequence ID" value="NZ_FOWW01000006.1"/>
</dbReference>
<organism evidence="2 3">
    <name type="scientific">Amycolatopsis arida</name>
    <dbReference type="NCBI Taxonomy" id="587909"/>
    <lineage>
        <taxon>Bacteria</taxon>
        <taxon>Bacillati</taxon>
        <taxon>Actinomycetota</taxon>
        <taxon>Actinomycetes</taxon>
        <taxon>Pseudonocardiales</taxon>
        <taxon>Pseudonocardiaceae</taxon>
        <taxon>Amycolatopsis</taxon>
    </lineage>
</organism>